<dbReference type="Pfam" id="PF03407">
    <property type="entry name" value="Nucleotid_trans"/>
    <property type="match status" value="1"/>
</dbReference>
<dbReference type="EMBL" id="CM010719">
    <property type="protein sequence ID" value="RZC61577.1"/>
    <property type="molecule type" value="Genomic_DNA"/>
</dbReference>
<keyword evidence="1" id="KW-0812">Transmembrane</keyword>
<proteinExistence type="predicted"/>
<dbReference type="Gramene" id="RZC61577">
    <property type="protein sequence ID" value="RZC61577"/>
    <property type="gene ID" value="C5167_023335"/>
</dbReference>
<evidence type="ECO:0000313" key="4">
    <source>
        <dbReference type="Proteomes" id="UP000316621"/>
    </source>
</evidence>
<dbReference type="Proteomes" id="UP000316621">
    <property type="component" value="Chromosome 5"/>
</dbReference>
<dbReference type="AlphaFoldDB" id="A0A4Y7JLE4"/>
<keyword evidence="1" id="KW-0472">Membrane</keyword>
<keyword evidence="4" id="KW-1185">Reference proteome</keyword>
<feature type="transmembrane region" description="Helical" evidence="1">
    <location>
        <begin position="20"/>
        <end position="38"/>
    </location>
</feature>
<dbReference type="GO" id="GO:0016757">
    <property type="term" value="F:glycosyltransferase activity"/>
    <property type="evidence" value="ECO:0007669"/>
    <property type="project" value="InterPro"/>
</dbReference>
<feature type="domain" description="Nucleotide-diphospho-sugar transferase" evidence="2">
    <location>
        <begin position="458"/>
        <end position="678"/>
    </location>
</feature>
<organism evidence="3 4">
    <name type="scientific">Papaver somniferum</name>
    <name type="common">Opium poppy</name>
    <dbReference type="NCBI Taxonomy" id="3469"/>
    <lineage>
        <taxon>Eukaryota</taxon>
        <taxon>Viridiplantae</taxon>
        <taxon>Streptophyta</taxon>
        <taxon>Embryophyta</taxon>
        <taxon>Tracheophyta</taxon>
        <taxon>Spermatophyta</taxon>
        <taxon>Magnoliopsida</taxon>
        <taxon>Ranunculales</taxon>
        <taxon>Papaveraceae</taxon>
        <taxon>Papaveroideae</taxon>
        <taxon>Papaver</taxon>
    </lineage>
</organism>
<dbReference type="PANTHER" id="PTHR47483:SF1">
    <property type="entry name" value="BETA-ARABINOFURANOSYLTRANSFERASE RAY1"/>
    <property type="match status" value="1"/>
</dbReference>
<evidence type="ECO:0000313" key="3">
    <source>
        <dbReference type="EMBL" id="RZC61577.1"/>
    </source>
</evidence>
<dbReference type="PANTHER" id="PTHR47483">
    <property type="entry name" value="BETA-ARABINOFURANOSYLTRANSFERASE RAY1"/>
    <property type="match status" value="1"/>
</dbReference>
<reference evidence="3 4" key="1">
    <citation type="journal article" date="2018" name="Science">
        <title>The opium poppy genome and morphinan production.</title>
        <authorList>
            <person name="Guo L."/>
            <person name="Winzer T."/>
            <person name="Yang X."/>
            <person name="Li Y."/>
            <person name="Ning Z."/>
            <person name="He Z."/>
            <person name="Teodor R."/>
            <person name="Lu Y."/>
            <person name="Bowser T.A."/>
            <person name="Graham I.A."/>
            <person name="Ye K."/>
        </authorList>
    </citation>
    <scope>NUCLEOTIDE SEQUENCE [LARGE SCALE GENOMIC DNA]</scope>
    <source>
        <strain evidence="4">cv. HN1</strain>
        <tissue evidence="3">Leaves</tissue>
    </source>
</reference>
<name>A0A4Y7JLE4_PAPSO</name>
<sequence length="718" mass="81427">MKGSSFFASLGYTKAFQVGLWSVWLCGFVLIALSLYASQRLPSSLKEQIRKPKIVVTSAAKDFSTDPTKPTITIFSAPSSFSSVVGARQILAIQSWLSLSPDLTVVLFGQDPNLVSLAGALGSRVSVESNIDFTFLGTPFFHSMVARAQASTSDISVLIDPDTILLPDFISTLNFVHKLDHDWLLVATSPNVTQFPFYLDEAGTHWLQEDGERIKLQKMQEALAEKRQWSCCEGKILLAWNTGELPLHAGVLPPFLYGKGIHSHWIINEALSSDFRFVFDASEAISSFYIGDISHSHNRLPKASTYDDVKEKSWEYAGNSFLGSHYGSMYFRGANFSNKLVKLIKCDGHYLFFDTEENVAFPYRDQSSLNSWKGRIMQSRREKKRMDCVEVSRSLDRNMDCSFEEQFKLSKPLLPPFSLESLLPITADKDKTIILAIAGSSYRDMLLSWACRLRRLQITNFLVCALDRETYQFSILQGLPVFEDPHAPSDISFNKCHFGTKCFQNVTKVKSRLVLKVLKMGYNVLLSDVDVYWFENPLPYLHSYGPAVLVAQSDEFNLTVPINMPRRLNSGFYFARSDAETIAALERVVNHASTSTLSEQPSFYDVLCGEGGKNRLGDDRCHEPETNLTVHFLDRDLFPNGAYRELWEEPNVKSACKKRGCIILHNNWVNGRKRKLERQVLSGLWEYDISRRMCSRSWHSIKLTSYHRQPGYAILMFS</sequence>
<dbReference type="OMA" id="WWLIHEV"/>
<keyword evidence="1" id="KW-1133">Transmembrane helix</keyword>
<protein>
    <recommendedName>
        <fullName evidence="2">Nucleotide-diphospho-sugar transferase domain-containing protein</fullName>
    </recommendedName>
</protein>
<dbReference type="STRING" id="3469.A0A4Y7JLE4"/>
<accession>A0A4Y7JLE4</accession>
<gene>
    <name evidence="3" type="ORF">C5167_023335</name>
</gene>
<evidence type="ECO:0000259" key="2">
    <source>
        <dbReference type="Pfam" id="PF03407"/>
    </source>
</evidence>
<evidence type="ECO:0000256" key="1">
    <source>
        <dbReference type="SAM" id="Phobius"/>
    </source>
</evidence>
<dbReference type="InterPro" id="IPR005069">
    <property type="entry name" value="Nucl-diP-sugar_transferase"/>
</dbReference>
<dbReference type="InterPro" id="IPR044575">
    <property type="entry name" value="RAY1-like"/>
</dbReference>